<dbReference type="Pfam" id="PF07883">
    <property type="entry name" value="Cupin_2"/>
    <property type="match status" value="1"/>
</dbReference>
<reference evidence="2 3" key="1">
    <citation type="submission" date="2020-01" db="EMBL/GenBank/DDBJ databases">
        <authorList>
            <person name="Gulvik C.A."/>
            <person name="Batra D.G."/>
        </authorList>
    </citation>
    <scope>NUCLEOTIDE SEQUENCE [LARGE SCALE GENOMIC DNA]</scope>
    <source>
        <strain evidence="2 3">W9323</strain>
    </source>
</reference>
<proteinExistence type="predicted"/>
<gene>
    <name evidence="2" type="ORF">GXN76_07045</name>
</gene>
<organism evidence="2 3">
    <name type="scientific">Kroppenstedtia pulmonis</name>
    <dbReference type="NCBI Taxonomy" id="1380685"/>
    <lineage>
        <taxon>Bacteria</taxon>
        <taxon>Bacillati</taxon>
        <taxon>Bacillota</taxon>
        <taxon>Bacilli</taxon>
        <taxon>Bacillales</taxon>
        <taxon>Thermoactinomycetaceae</taxon>
        <taxon>Kroppenstedtia</taxon>
    </lineage>
</organism>
<dbReference type="AlphaFoldDB" id="A0A7D4BFA1"/>
<accession>A0A7D4BFA1</accession>
<protein>
    <submittedName>
        <fullName evidence="2">Cupin domain-containing protein</fullName>
    </submittedName>
</protein>
<dbReference type="Proteomes" id="UP000503088">
    <property type="component" value="Chromosome"/>
</dbReference>
<dbReference type="InterPro" id="IPR014710">
    <property type="entry name" value="RmlC-like_jellyroll"/>
</dbReference>
<dbReference type="InterPro" id="IPR011051">
    <property type="entry name" value="RmlC_Cupin_sf"/>
</dbReference>
<evidence type="ECO:0000313" key="3">
    <source>
        <dbReference type="Proteomes" id="UP000503088"/>
    </source>
</evidence>
<keyword evidence="3" id="KW-1185">Reference proteome</keyword>
<feature type="domain" description="Cupin type-2" evidence="1">
    <location>
        <begin position="34"/>
        <end position="100"/>
    </location>
</feature>
<dbReference type="EMBL" id="CP048104">
    <property type="protein sequence ID" value="QKG84252.1"/>
    <property type="molecule type" value="Genomic_DNA"/>
</dbReference>
<sequence length="104" mass="11709">MEVISLNEKQVFHEKHFTKQLLFKTKNNQSFILNFMSNQELPPHRHPGQDVFILVLDGKGTGKIGEKTITFSKSDTFHCSGEESLSILNSGDEALSLYVILSKA</sequence>
<dbReference type="KEGG" id="kpul:GXN76_07045"/>
<dbReference type="SUPFAM" id="SSF51182">
    <property type="entry name" value="RmlC-like cupins"/>
    <property type="match status" value="1"/>
</dbReference>
<evidence type="ECO:0000313" key="2">
    <source>
        <dbReference type="EMBL" id="QKG84252.1"/>
    </source>
</evidence>
<dbReference type="Gene3D" id="2.60.120.10">
    <property type="entry name" value="Jelly Rolls"/>
    <property type="match status" value="1"/>
</dbReference>
<name>A0A7D4BFA1_9BACL</name>
<dbReference type="RefSeq" id="WP_173221774.1">
    <property type="nucleotide sequence ID" value="NZ_CP048104.1"/>
</dbReference>
<evidence type="ECO:0000259" key="1">
    <source>
        <dbReference type="Pfam" id="PF07883"/>
    </source>
</evidence>
<dbReference type="InterPro" id="IPR013096">
    <property type="entry name" value="Cupin_2"/>
</dbReference>